<evidence type="ECO:0000256" key="1">
    <source>
        <dbReference type="SAM" id="Coils"/>
    </source>
</evidence>
<keyword evidence="3" id="KW-1185">Reference proteome</keyword>
<organism evidence="2 3">
    <name type="scientific">Bemisia tabaci</name>
    <name type="common">Sweetpotato whitefly</name>
    <name type="synonym">Aleurodes tabaci</name>
    <dbReference type="NCBI Taxonomy" id="7038"/>
    <lineage>
        <taxon>Eukaryota</taxon>
        <taxon>Metazoa</taxon>
        <taxon>Ecdysozoa</taxon>
        <taxon>Arthropoda</taxon>
        <taxon>Hexapoda</taxon>
        <taxon>Insecta</taxon>
        <taxon>Pterygota</taxon>
        <taxon>Neoptera</taxon>
        <taxon>Paraneoptera</taxon>
        <taxon>Hemiptera</taxon>
        <taxon>Sternorrhyncha</taxon>
        <taxon>Aleyrodoidea</taxon>
        <taxon>Aleyrodidae</taxon>
        <taxon>Aleyrodinae</taxon>
        <taxon>Bemisia</taxon>
    </lineage>
</organism>
<dbReference type="AlphaFoldDB" id="A0A9P0AL08"/>
<dbReference type="Proteomes" id="UP001152759">
    <property type="component" value="Chromosome 9"/>
</dbReference>
<feature type="coiled-coil region" evidence="1">
    <location>
        <begin position="2"/>
        <end position="29"/>
    </location>
</feature>
<evidence type="ECO:0000313" key="3">
    <source>
        <dbReference type="Proteomes" id="UP001152759"/>
    </source>
</evidence>
<gene>
    <name evidence="2" type="ORF">BEMITA_LOCUS13643</name>
</gene>
<proteinExistence type="predicted"/>
<dbReference type="EMBL" id="OU963870">
    <property type="protein sequence ID" value="CAH0395461.1"/>
    <property type="molecule type" value="Genomic_DNA"/>
</dbReference>
<protein>
    <submittedName>
        <fullName evidence="2">Uncharacterized protein</fullName>
    </submittedName>
</protein>
<name>A0A9P0AL08_BEMTA</name>
<keyword evidence="1" id="KW-0175">Coiled coil</keyword>
<accession>A0A9P0AL08</accession>
<reference evidence="2" key="1">
    <citation type="submission" date="2021-12" db="EMBL/GenBank/DDBJ databases">
        <authorList>
            <person name="King R."/>
        </authorList>
    </citation>
    <scope>NUCLEOTIDE SEQUENCE</scope>
</reference>
<sequence>MYADTRERVKKLQDDFDACQDEILELNTRLGEDNQIPTVKMQDKFDDLVDCALSNFLRYMKAPASDPGGAPAVPPPAQSVATTLQHVRLGPLNVPTFDGTVDKWPTFNNLYNAAVHNSTSSNVVKFQRLFVLLVRGAAFHDRNHGHHR</sequence>
<evidence type="ECO:0000313" key="2">
    <source>
        <dbReference type="EMBL" id="CAH0395461.1"/>
    </source>
</evidence>